<name>A0AC61L317_9EURY</name>
<evidence type="ECO:0000313" key="1">
    <source>
        <dbReference type="EMBL" id="PXF60693.1"/>
    </source>
</evidence>
<dbReference type="Proteomes" id="UP000248329">
    <property type="component" value="Unassembled WGS sequence"/>
</dbReference>
<comment type="caution">
    <text evidence="1">The sequence shown here is derived from an EMBL/GenBank/DDBJ whole genome shotgun (WGS) entry which is preliminary data.</text>
</comment>
<proteinExistence type="predicted"/>
<sequence>MNDQSYNEPRLDESPAADIINVSYCIGRMEVPICGTGPPFRSTGSLPDHGSIRIGKEHDNCQKMRS</sequence>
<protein>
    <submittedName>
        <fullName evidence="1">Uncharacterized protein</fullName>
    </submittedName>
</protein>
<accession>A0AC61L317</accession>
<gene>
    <name evidence="1" type="ORF">C4B59_08485</name>
</gene>
<reference evidence="1" key="1">
    <citation type="submission" date="2018-01" db="EMBL/GenBank/DDBJ databases">
        <authorList>
            <person name="Krukenberg V."/>
        </authorList>
    </citation>
    <scope>NUCLEOTIDE SEQUENCE</scope>
    <source>
        <strain evidence="1">E20ANME2</strain>
    </source>
</reference>
<evidence type="ECO:0000313" key="2">
    <source>
        <dbReference type="Proteomes" id="UP000248329"/>
    </source>
</evidence>
<dbReference type="EMBL" id="PQXF01000013">
    <property type="protein sequence ID" value="PXF60693.1"/>
    <property type="molecule type" value="Genomic_DNA"/>
</dbReference>
<organism evidence="1 2">
    <name type="scientific">Candidatus Methanogaster sp</name>
    <dbReference type="NCBI Taxonomy" id="3386292"/>
    <lineage>
        <taxon>Archaea</taxon>
        <taxon>Methanobacteriati</taxon>
        <taxon>Methanobacteriota</taxon>
        <taxon>Stenosarchaea group</taxon>
        <taxon>Methanomicrobia</taxon>
        <taxon>Methanosarcinales</taxon>
        <taxon>ANME-2 cluster</taxon>
        <taxon>Candidatus Methanogasteraceae</taxon>
        <taxon>Candidatus Methanogaster</taxon>
    </lineage>
</organism>